<organism evidence="3 4">
    <name type="scientific">Rhizodiscina lignyota</name>
    <dbReference type="NCBI Taxonomy" id="1504668"/>
    <lineage>
        <taxon>Eukaryota</taxon>
        <taxon>Fungi</taxon>
        <taxon>Dikarya</taxon>
        <taxon>Ascomycota</taxon>
        <taxon>Pezizomycotina</taxon>
        <taxon>Dothideomycetes</taxon>
        <taxon>Pleosporomycetidae</taxon>
        <taxon>Aulographales</taxon>
        <taxon>Rhizodiscinaceae</taxon>
        <taxon>Rhizodiscina</taxon>
    </lineage>
</organism>
<name>A0A9P4IME6_9PEZI</name>
<feature type="region of interest" description="Disordered" evidence="2">
    <location>
        <begin position="386"/>
        <end position="445"/>
    </location>
</feature>
<dbReference type="EMBL" id="ML978122">
    <property type="protein sequence ID" value="KAF2102442.1"/>
    <property type="molecule type" value="Genomic_DNA"/>
</dbReference>
<sequence>MFPPVPVASGVRASTLRLEQASSTDDELLALRRREEYLQGKLQALLDAQADALVAGLTGGENGGVLEDDELRSGSSTPTVQSVQRGSRSKSPNINNNREQGRNVGLRTARRGIWQTIRQLSVVKNEQDGYLGADQQEDERILEQIDMWERKRTGLQRKMSEIEEQEGSEDVTTLQRDADTLGGEIEELEIRLAQMKTRHRQMLEEIADIENAVQSKLSSYSNSLSMLERDIQSFLKTAPEREDQNASRTSPFLMLPPKRRTLSMAKEYWQDKLTDVERARNDAQVEKDALDEGAIVWKEVVNTVTDFEASLKEEMVGLVKENDKEKLEQRTADLGRRLDETLQGIEERFRMAEEKDWKLLICCIGAELEAFKQGKEILESLLAPQGQEGNGHTVVPGPSSPGPLKTSARGSPRIKSKISSPPAKIALPANDSDDDPDPELLISHQ</sequence>
<dbReference type="Proteomes" id="UP000799772">
    <property type="component" value="Unassembled WGS sequence"/>
</dbReference>
<gene>
    <name evidence="3" type="ORF">NA57DRAFT_32330</name>
</gene>
<evidence type="ECO:0008006" key="5">
    <source>
        <dbReference type="Google" id="ProtNLM"/>
    </source>
</evidence>
<evidence type="ECO:0000256" key="2">
    <source>
        <dbReference type="SAM" id="MobiDB-lite"/>
    </source>
</evidence>
<protein>
    <recommendedName>
        <fullName evidence="5">Atg28p</fullName>
    </recommendedName>
</protein>
<accession>A0A9P4IME6</accession>
<proteinExistence type="predicted"/>
<evidence type="ECO:0000256" key="1">
    <source>
        <dbReference type="SAM" id="Coils"/>
    </source>
</evidence>
<evidence type="ECO:0000313" key="4">
    <source>
        <dbReference type="Proteomes" id="UP000799772"/>
    </source>
</evidence>
<feature type="compositionally biased region" description="Polar residues" evidence="2">
    <location>
        <begin position="73"/>
        <end position="98"/>
    </location>
</feature>
<evidence type="ECO:0000313" key="3">
    <source>
        <dbReference type="EMBL" id="KAF2102442.1"/>
    </source>
</evidence>
<keyword evidence="4" id="KW-1185">Reference proteome</keyword>
<dbReference type="OrthoDB" id="5342758at2759"/>
<feature type="coiled-coil region" evidence="1">
    <location>
        <begin position="145"/>
        <end position="212"/>
    </location>
</feature>
<comment type="caution">
    <text evidence="3">The sequence shown here is derived from an EMBL/GenBank/DDBJ whole genome shotgun (WGS) entry which is preliminary data.</text>
</comment>
<dbReference type="AlphaFoldDB" id="A0A9P4IME6"/>
<keyword evidence="1" id="KW-0175">Coiled coil</keyword>
<reference evidence="3" key="1">
    <citation type="journal article" date="2020" name="Stud. Mycol.">
        <title>101 Dothideomycetes genomes: a test case for predicting lifestyles and emergence of pathogens.</title>
        <authorList>
            <person name="Haridas S."/>
            <person name="Albert R."/>
            <person name="Binder M."/>
            <person name="Bloem J."/>
            <person name="Labutti K."/>
            <person name="Salamov A."/>
            <person name="Andreopoulos B."/>
            <person name="Baker S."/>
            <person name="Barry K."/>
            <person name="Bills G."/>
            <person name="Bluhm B."/>
            <person name="Cannon C."/>
            <person name="Castanera R."/>
            <person name="Culley D."/>
            <person name="Daum C."/>
            <person name="Ezra D."/>
            <person name="Gonzalez J."/>
            <person name="Henrissat B."/>
            <person name="Kuo A."/>
            <person name="Liang C."/>
            <person name="Lipzen A."/>
            <person name="Lutzoni F."/>
            <person name="Magnuson J."/>
            <person name="Mondo S."/>
            <person name="Nolan M."/>
            <person name="Ohm R."/>
            <person name="Pangilinan J."/>
            <person name="Park H.-J."/>
            <person name="Ramirez L."/>
            <person name="Alfaro M."/>
            <person name="Sun H."/>
            <person name="Tritt A."/>
            <person name="Yoshinaga Y."/>
            <person name="Zwiers L.-H."/>
            <person name="Turgeon B."/>
            <person name="Goodwin S."/>
            <person name="Spatafora J."/>
            <person name="Crous P."/>
            <person name="Grigoriev I."/>
        </authorList>
    </citation>
    <scope>NUCLEOTIDE SEQUENCE</scope>
    <source>
        <strain evidence="3">CBS 133067</strain>
    </source>
</reference>
<feature type="compositionally biased region" description="Low complexity" evidence="2">
    <location>
        <begin position="417"/>
        <end position="426"/>
    </location>
</feature>
<feature type="region of interest" description="Disordered" evidence="2">
    <location>
        <begin position="64"/>
        <end position="102"/>
    </location>
</feature>